<dbReference type="InterPro" id="IPR006162">
    <property type="entry name" value="Ppantetheine_attach_site"/>
</dbReference>
<gene>
    <name evidence="5" type="ORF">STIAU_7291</name>
</gene>
<dbReference type="SMART" id="SM00823">
    <property type="entry name" value="PKS_PP"/>
    <property type="match status" value="1"/>
</dbReference>
<evidence type="ECO:0000256" key="1">
    <source>
        <dbReference type="ARBA" id="ARBA00022450"/>
    </source>
</evidence>
<dbReference type="GO" id="GO:0005737">
    <property type="term" value="C:cytoplasm"/>
    <property type="evidence" value="ECO:0007669"/>
    <property type="project" value="TreeGrafter"/>
</dbReference>
<sequence>MTSPAAGKLIGWIAEDLGAQLEIDPRMIDVHERFSRYGLDSLGAIALVRKLAQRLDRPVSPVAVWRFPTPHALAEHLCGNTSADAPSEAEEAPQGPSGSPDEPIAIVGMACRFPGAPSLA</sequence>
<reference evidence="5 6" key="1">
    <citation type="submission" date="2006-04" db="EMBL/GenBank/DDBJ databases">
        <authorList>
            <person name="Nierman W.C."/>
        </authorList>
    </citation>
    <scope>NUCLEOTIDE SEQUENCE [LARGE SCALE GENOMIC DNA]</scope>
    <source>
        <strain evidence="5 6">DW4/3-1</strain>
    </source>
</reference>
<dbReference type="InterPro" id="IPR036736">
    <property type="entry name" value="ACP-like_sf"/>
</dbReference>
<dbReference type="AlphaFoldDB" id="Q08QP7"/>
<dbReference type="PROSITE" id="PS00012">
    <property type="entry name" value="PHOSPHOPANTETHEINE"/>
    <property type="match status" value="1"/>
</dbReference>
<name>Q08QP7_STIAD</name>
<dbReference type="Gene3D" id="1.10.1200.10">
    <property type="entry name" value="ACP-like"/>
    <property type="match status" value="1"/>
</dbReference>
<keyword evidence="2" id="KW-0597">Phosphoprotein</keyword>
<dbReference type="Pfam" id="PF00550">
    <property type="entry name" value="PP-binding"/>
    <property type="match status" value="1"/>
</dbReference>
<feature type="region of interest" description="Disordered" evidence="3">
    <location>
        <begin position="77"/>
        <end position="104"/>
    </location>
</feature>
<dbReference type="EMBL" id="AAMD01000204">
    <property type="protein sequence ID" value="EAU62804.1"/>
    <property type="molecule type" value="Genomic_DNA"/>
</dbReference>
<evidence type="ECO:0000313" key="6">
    <source>
        <dbReference type="Proteomes" id="UP000032702"/>
    </source>
</evidence>
<feature type="domain" description="Carrier" evidence="4">
    <location>
        <begin position="4"/>
        <end position="81"/>
    </location>
</feature>
<dbReference type="GO" id="GO:0071770">
    <property type="term" value="P:DIM/DIP cell wall layer assembly"/>
    <property type="evidence" value="ECO:0007669"/>
    <property type="project" value="TreeGrafter"/>
</dbReference>
<accession>Q08QP7</accession>
<dbReference type="RefSeq" id="WP_002618550.1">
    <property type="nucleotide sequence ID" value="NZ_AAMD01000204.1"/>
</dbReference>
<dbReference type="InterPro" id="IPR020806">
    <property type="entry name" value="PKS_PP-bd"/>
</dbReference>
<proteinExistence type="predicted"/>
<evidence type="ECO:0000256" key="2">
    <source>
        <dbReference type="ARBA" id="ARBA00022553"/>
    </source>
</evidence>
<dbReference type="PANTHER" id="PTHR43775:SF37">
    <property type="entry name" value="SI:DKEY-61P9.11"/>
    <property type="match status" value="1"/>
</dbReference>
<dbReference type="InterPro" id="IPR050091">
    <property type="entry name" value="PKS_NRPS_Biosynth_Enz"/>
</dbReference>
<dbReference type="PROSITE" id="PS50075">
    <property type="entry name" value="CARRIER"/>
    <property type="match status" value="1"/>
</dbReference>
<dbReference type="PANTHER" id="PTHR43775">
    <property type="entry name" value="FATTY ACID SYNTHASE"/>
    <property type="match status" value="1"/>
</dbReference>
<dbReference type="InterPro" id="IPR009081">
    <property type="entry name" value="PP-bd_ACP"/>
</dbReference>
<dbReference type="SUPFAM" id="SSF47336">
    <property type="entry name" value="ACP-like"/>
    <property type="match status" value="1"/>
</dbReference>
<evidence type="ECO:0000313" key="5">
    <source>
        <dbReference type="EMBL" id="EAU62804.1"/>
    </source>
</evidence>
<dbReference type="GO" id="GO:0031177">
    <property type="term" value="F:phosphopantetheine binding"/>
    <property type="evidence" value="ECO:0007669"/>
    <property type="project" value="InterPro"/>
</dbReference>
<evidence type="ECO:0000256" key="3">
    <source>
        <dbReference type="SAM" id="MobiDB-lite"/>
    </source>
</evidence>
<organism evidence="5 6">
    <name type="scientific">Stigmatella aurantiaca (strain DW4/3-1)</name>
    <dbReference type="NCBI Taxonomy" id="378806"/>
    <lineage>
        <taxon>Bacteria</taxon>
        <taxon>Pseudomonadati</taxon>
        <taxon>Myxococcota</taxon>
        <taxon>Myxococcia</taxon>
        <taxon>Myxococcales</taxon>
        <taxon>Cystobacterineae</taxon>
        <taxon>Archangiaceae</taxon>
        <taxon>Stigmatella</taxon>
    </lineage>
</organism>
<dbReference type="Proteomes" id="UP000032702">
    <property type="component" value="Unassembled WGS sequence"/>
</dbReference>
<protein>
    <submittedName>
        <fullName evidence="5">Soraphen polyketide synthase A</fullName>
    </submittedName>
</protein>
<dbReference type="GO" id="GO:0006633">
    <property type="term" value="P:fatty acid biosynthetic process"/>
    <property type="evidence" value="ECO:0007669"/>
    <property type="project" value="TreeGrafter"/>
</dbReference>
<dbReference type="SMART" id="SM01294">
    <property type="entry name" value="PKS_PP_betabranch"/>
    <property type="match status" value="1"/>
</dbReference>
<keyword evidence="1" id="KW-0596">Phosphopantetheine</keyword>
<dbReference type="GO" id="GO:0004312">
    <property type="term" value="F:fatty acid synthase activity"/>
    <property type="evidence" value="ECO:0007669"/>
    <property type="project" value="TreeGrafter"/>
</dbReference>
<comment type="caution">
    <text evidence="5">The sequence shown here is derived from an EMBL/GenBank/DDBJ whole genome shotgun (WGS) entry which is preliminary data.</text>
</comment>
<feature type="non-terminal residue" evidence="5">
    <location>
        <position position="120"/>
    </location>
</feature>
<dbReference type="GO" id="GO:0005886">
    <property type="term" value="C:plasma membrane"/>
    <property type="evidence" value="ECO:0007669"/>
    <property type="project" value="TreeGrafter"/>
</dbReference>
<evidence type="ECO:0000259" key="4">
    <source>
        <dbReference type="PROSITE" id="PS50075"/>
    </source>
</evidence>